<sequence length="76" mass="8522">MVVEYARSRMRGRFPRHLLGCAAQFTSSRPKVQVTGDSLGVADVTPDGLGGWASWWSAWLFMLNIMGRHSLEEQVL</sequence>
<accession>A0A5B7E895</accession>
<name>A0A5B7E895_PORTR</name>
<dbReference type="AlphaFoldDB" id="A0A5B7E895"/>
<evidence type="ECO:0000313" key="1">
    <source>
        <dbReference type="EMBL" id="MPC29343.1"/>
    </source>
</evidence>
<dbReference type="EMBL" id="VSRR010002055">
    <property type="protein sequence ID" value="MPC29343.1"/>
    <property type="molecule type" value="Genomic_DNA"/>
</dbReference>
<comment type="caution">
    <text evidence="1">The sequence shown here is derived from an EMBL/GenBank/DDBJ whole genome shotgun (WGS) entry which is preliminary data.</text>
</comment>
<evidence type="ECO:0000313" key="2">
    <source>
        <dbReference type="Proteomes" id="UP000324222"/>
    </source>
</evidence>
<reference evidence="1 2" key="1">
    <citation type="submission" date="2019-05" db="EMBL/GenBank/DDBJ databases">
        <title>Another draft genome of Portunus trituberculatus and its Hox gene families provides insights of decapod evolution.</title>
        <authorList>
            <person name="Jeong J.-H."/>
            <person name="Song I."/>
            <person name="Kim S."/>
            <person name="Choi T."/>
            <person name="Kim D."/>
            <person name="Ryu S."/>
            <person name="Kim W."/>
        </authorList>
    </citation>
    <scope>NUCLEOTIDE SEQUENCE [LARGE SCALE GENOMIC DNA]</scope>
    <source>
        <tissue evidence="1">Muscle</tissue>
    </source>
</reference>
<keyword evidence="2" id="KW-1185">Reference proteome</keyword>
<organism evidence="1 2">
    <name type="scientific">Portunus trituberculatus</name>
    <name type="common">Swimming crab</name>
    <name type="synonym">Neptunus trituberculatus</name>
    <dbReference type="NCBI Taxonomy" id="210409"/>
    <lineage>
        <taxon>Eukaryota</taxon>
        <taxon>Metazoa</taxon>
        <taxon>Ecdysozoa</taxon>
        <taxon>Arthropoda</taxon>
        <taxon>Crustacea</taxon>
        <taxon>Multicrustacea</taxon>
        <taxon>Malacostraca</taxon>
        <taxon>Eumalacostraca</taxon>
        <taxon>Eucarida</taxon>
        <taxon>Decapoda</taxon>
        <taxon>Pleocyemata</taxon>
        <taxon>Brachyura</taxon>
        <taxon>Eubrachyura</taxon>
        <taxon>Portunoidea</taxon>
        <taxon>Portunidae</taxon>
        <taxon>Portuninae</taxon>
        <taxon>Portunus</taxon>
    </lineage>
</organism>
<dbReference type="Proteomes" id="UP000324222">
    <property type="component" value="Unassembled WGS sequence"/>
</dbReference>
<gene>
    <name evidence="1" type="ORF">E2C01_022571</name>
</gene>
<proteinExistence type="predicted"/>
<protein>
    <submittedName>
        <fullName evidence="1">Uncharacterized protein</fullName>
    </submittedName>
</protein>